<comment type="caution">
    <text evidence="1">The sequence shown here is derived from an EMBL/GenBank/DDBJ whole genome shotgun (WGS) entry which is preliminary data.</text>
</comment>
<gene>
    <name evidence="1" type="ORF">MFLO_15915</name>
</gene>
<name>A0ABN0RB47_9LIST</name>
<dbReference type="SUPFAM" id="SSF52540">
    <property type="entry name" value="P-loop containing nucleoside triphosphate hydrolases"/>
    <property type="match status" value="1"/>
</dbReference>
<evidence type="ECO:0000313" key="1">
    <source>
        <dbReference type="EMBL" id="EUJ23451.1"/>
    </source>
</evidence>
<reference evidence="1 2" key="1">
    <citation type="journal article" date="2014" name="Int. J. Syst. Evol. Microbiol.">
        <title>Listeria floridensis sp. nov., Listeria aquatica sp. nov., Listeria cornellensis sp. nov., Listeria riparia sp. nov. and Listeria grandensis sp. nov., from agricultural and natural environments.</title>
        <authorList>
            <person name="den Bakker H.C."/>
            <person name="Warchocki S."/>
            <person name="Wright E.M."/>
            <person name="Allred A.F."/>
            <person name="Ahlstrom C."/>
            <person name="Manuel C.S."/>
            <person name="Stasiewicz M.J."/>
            <person name="Burrell A."/>
            <person name="Roof S."/>
            <person name="Strawn L."/>
            <person name="Fortes E.D."/>
            <person name="Nightingale K.K."/>
            <person name="Kephart D."/>
            <person name="Wiedmann M."/>
        </authorList>
    </citation>
    <scope>NUCLEOTIDE SEQUENCE [LARGE SCALE GENOMIC DNA]</scope>
    <source>
        <strain evidence="1 2">FSL S10-1187</strain>
    </source>
</reference>
<dbReference type="Proteomes" id="UP000019249">
    <property type="component" value="Unassembled WGS sequence"/>
</dbReference>
<dbReference type="RefSeq" id="WP_241433682.1">
    <property type="nucleotide sequence ID" value="NZ_AODF01000074.1"/>
</dbReference>
<dbReference type="PANTHER" id="PTHR30050">
    <property type="entry name" value="CHROMOSOMAL REPLICATION INITIATOR PROTEIN DNAA"/>
    <property type="match status" value="1"/>
</dbReference>
<accession>A0ABN0RB47</accession>
<sequence length="233" mass="26220">MAETFKFLEDRSATDSLRVVIEAREKLAEVPADYRFLTLNTSPAKDTQRQIYKLLAKYRTTFSASGHEIKSLYLYSSAPGTGKTTTAIALLNEFIIARVINSFKQSERPSSLPAYFVDVNELQTLFNKFNRPRVPEREASKAASKYYTILAKGTCASFALLDDVGVRTATEAFRSDIHTLINERVTTKKPTVYTSNIAPEQLSQVFDGRLADRIMDQCLPLHFEGGSQRGMRK</sequence>
<dbReference type="InterPro" id="IPR027417">
    <property type="entry name" value="P-loop_NTPase"/>
</dbReference>
<dbReference type="PANTHER" id="PTHR30050:SF4">
    <property type="entry name" value="ATP-BINDING PROTEIN RV3427C IN INSERTION SEQUENCE-RELATED"/>
    <property type="match status" value="1"/>
</dbReference>
<organism evidence="1 2">
    <name type="scientific">Listeria floridensis FSL S10-1187</name>
    <dbReference type="NCBI Taxonomy" id="1265817"/>
    <lineage>
        <taxon>Bacteria</taxon>
        <taxon>Bacillati</taxon>
        <taxon>Bacillota</taxon>
        <taxon>Bacilli</taxon>
        <taxon>Bacillales</taxon>
        <taxon>Listeriaceae</taxon>
        <taxon>Listeria</taxon>
    </lineage>
</organism>
<dbReference type="Gene3D" id="3.40.50.300">
    <property type="entry name" value="P-loop containing nucleotide triphosphate hydrolases"/>
    <property type="match status" value="1"/>
</dbReference>
<evidence type="ECO:0000313" key="2">
    <source>
        <dbReference type="Proteomes" id="UP000019249"/>
    </source>
</evidence>
<dbReference type="EMBL" id="AODF01000074">
    <property type="protein sequence ID" value="EUJ23451.1"/>
    <property type="molecule type" value="Genomic_DNA"/>
</dbReference>
<keyword evidence="2" id="KW-1185">Reference proteome</keyword>
<protein>
    <submittedName>
        <fullName evidence="1">DNA replication protein</fullName>
    </submittedName>
</protein>
<proteinExistence type="predicted"/>